<evidence type="ECO:0000313" key="1">
    <source>
        <dbReference type="EMBL" id="RVW84435.1"/>
    </source>
</evidence>
<reference evidence="1 2" key="1">
    <citation type="journal article" date="2018" name="PLoS Genet.">
        <title>Population sequencing reveals clonal diversity and ancestral inbreeding in the grapevine cultivar Chardonnay.</title>
        <authorList>
            <person name="Roach M.J."/>
            <person name="Johnson D.L."/>
            <person name="Bohlmann J."/>
            <person name="van Vuuren H.J."/>
            <person name="Jones S.J."/>
            <person name="Pretorius I.S."/>
            <person name="Schmidt S.A."/>
            <person name="Borneman A.R."/>
        </authorList>
    </citation>
    <scope>NUCLEOTIDE SEQUENCE [LARGE SCALE GENOMIC DNA]</scope>
    <source>
        <strain evidence="2">cv. Chardonnay</strain>
        <tissue evidence="1">Leaf</tissue>
    </source>
</reference>
<dbReference type="Proteomes" id="UP000288805">
    <property type="component" value="Unassembled WGS sequence"/>
</dbReference>
<evidence type="ECO:0008006" key="3">
    <source>
        <dbReference type="Google" id="ProtNLM"/>
    </source>
</evidence>
<evidence type="ECO:0000313" key="2">
    <source>
        <dbReference type="Proteomes" id="UP000288805"/>
    </source>
</evidence>
<name>A0A438HIX7_VITVI</name>
<organism evidence="1 2">
    <name type="scientific">Vitis vinifera</name>
    <name type="common">Grape</name>
    <dbReference type="NCBI Taxonomy" id="29760"/>
    <lineage>
        <taxon>Eukaryota</taxon>
        <taxon>Viridiplantae</taxon>
        <taxon>Streptophyta</taxon>
        <taxon>Embryophyta</taxon>
        <taxon>Tracheophyta</taxon>
        <taxon>Spermatophyta</taxon>
        <taxon>Magnoliopsida</taxon>
        <taxon>eudicotyledons</taxon>
        <taxon>Gunneridae</taxon>
        <taxon>Pentapetalae</taxon>
        <taxon>rosids</taxon>
        <taxon>Vitales</taxon>
        <taxon>Vitaceae</taxon>
        <taxon>Viteae</taxon>
        <taxon>Vitis</taxon>
    </lineage>
</organism>
<accession>A0A438HIX7</accession>
<protein>
    <recommendedName>
        <fullName evidence="3">DUF4283 domain-containing protein</fullName>
    </recommendedName>
</protein>
<proteinExistence type="predicted"/>
<comment type="caution">
    <text evidence="1">The sequence shown here is derived from an EMBL/GenBank/DDBJ whole genome shotgun (WGS) entry which is preliminary data.</text>
</comment>
<dbReference type="EMBL" id="QGNW01000216">
    <property type="protein sequence ID" value="RVW84435.1"/>
    <property type="molecule type" value="Genomic_DNA"/>
</dbReference>
<sequence>MLVQSGIEILGDFNGDGQRGWKLATKGRPKSPLGRCGMKLSTKEKRFSLVFLEDREFPRARQTLASKLGSIRVILVLRPFESPRIPFDVWRMRDGEPLQSVFPLYRHSWRLKGDLQQSLLGGSLIIFEFGNVFEPERVWPMGSSLYKGRSLQLDWWRLDARCFREGVHDVDEEKVERCHLRWARILIKSSGRKGCSRDPYVMDECVVSAYEVRRVELEDEKCVSKELQTRKLQWAWKVWDTPFVVCPKVSISNSLTRWPKGLSFQPFKEAMGLNAKEVLQVLVLMERFSGLRRWNTLKVLEASCGSEGEEHSSNGLSASWQSSIALWGCPHKAIERLPA</sequence>
<dbReference type="AlphaFoldDB" id="A0A438HIX7"/>
<gene>
    <name evidence="1" type="ORF">CK203_040640</name>
</gene>